<sequence length="489" mass="50964">MARRPCRPLPVSLCLLVLAFSGCGPALHEETESPAPSSQTAEIRIANSLTTDALVLNAILTNPTANGLLASSPLTSLFGGTATSGNPYISMQLHDPDAQKFMEYLVGCALNDGDTLDWYDPRPASAGPKKWYGKAGLCPDWESSAPSGQCKRLVSACILARNNALGRRVELSIRGEHWTGPGVFTMEPVTRPAEHDPNPSVALNSFTPCPSPQSGAARNCGWKADAIGSCVPGSLVWVGAGGPTSCPGAALGSSSGGQTVLRVCNGVVGCDHLGARYITEATGSCMGIGSAPATSFTCPGSGWFSVMTAPWNTVNASATATVDVSSSVGARYNLSEQEVYGMREGAFYGNVFDPAALHPKANVYVSREGDTFKVNGDDVVIQGAIYRQMFSCYDPSWTAGAAYSSNRVCALPSSGENCAATVAGPCWPSATSPIGRCILQDGPDVPGDGDFEMCQDTAGILWNEPVTTYLNSACDTVQLSAGTRTCGRK</sequence>
<accession>A0ABX7PA13</accession>
<evidence type="ECO:0000313" key="2">
    <source>
        <dbReference type="EMBL" id="QSQ27276.1"/>
    </source>
</evidence>
<organism evidence="2 3">
    <name type="scientific">Pyxidicoccus parkwayensis</name>
    <dbReference type="NCBI Taxonomy" id="2813578"/>
    <lineage>
        <taxon>Bacteria</taxon>
        <taxon>Pseudomonadati</taxon>
        <taxon>Myxococcota</taxon>
        <taxon>Myxococcia</taxon>
        <taxon>Myxococcales</taxon>
        <taxon>Cystobacterineae</taxon>
        <taxon>Myxococcaceae</taxon>
        <taxon>Pyxidicoccus</taxon>
    </lineage>
</organism>
<evidence type="ECO:0000256" key="1">
    <source>
        <dbReference type="SAM" id="SignalP"/>
    </source>
</evidence>
<evidence type="ECO:0000313" key="3">
    <source>
        <dbReference type="Proteomes" id="UP000662747"/>
    </source>
</evidence>
<proteinExistence type="predicted"/>
<protein>
    <recommendedName>
        <fullName evidence="4">Lipoprotein</fullName>
    </recommendedName>
</protein>
<name>A0ABX7PA13_9BACT</name>
<keyword evidence="1" id="KW-0732">Signal</keyword>
<gene>
    <name evidence="2" type="ORF">JY651_21205</name>
</gene>
<dbReference type="EMBL" id="CP071090">
    <property type="protein sequence ID" value="QSQ27276.1"/>
    <property type="molecule type" value="Genomic_DNA"/>
</dbReference>
<keyword evidence="3" id="KW-1185">Reference proteome</keyword>
<feature type="signal peptide" evidence="1">
    <location>
        <begin position="1"/>
        <end position="28"/>
    </location>
</feature>
<dbReference type="Proteomes" id="UP000662747">
    <property type="component" value="Chromosome"/>
</dbReference>
<evidence type="ECO:0008006" key="4">
    <source>
        <dbReference type="Google" id="ProtNLM"/>
    </source>
</evidence>
<reference evidence="2 3" key="1">
    <citation type="submission" date="2021-02" db="EMBL/GenBank/DDBJ databases">
        <title>De Novo genome assembly of isolated myxobacteria.</title>
        <authorList>
            <person name="Stevens D.C."/>
        </authorList>
    </citation>
    <scope>NUCLEOTIDE SEQUENCE [LARGE SCALE GENOMIC DNA]</scope>
    <source>
        <strain evidence="3">SCPEA02</strain>
    </source>
</reference>
<dbReference type="PROSITE" id="PS51257">
    <property type="entry name" value="PROKAR_LIPOPROTEIN"/>
    <property type="match status" value="1"/>
</dbReference>
<dbReference type="RefSeq" id="WP_206728802.1">
    <property type="nucleotide sequence ID" value="NZ_CP071090.1"/>
</dbReference>
<feature type="chain" id="PRO_5046130448" description="Lipoprotein" evidence="1">
    <location>
        <begin position="29"/>
        <end position="489"/>
    </location>
</feature>